<dbReference type="EMBL" id="OZ021738">
    <property type="protein sequence ID" value="CAK9320079.1"/>
    <property type="molecule type" value="Genomic_DNA"/>
</dbReference>
<name>A0ABP0YI89_9ROSI</name>
<gene>
    <name evidence="1" type="ORF">CITCOLO1_LOCUS12120</name>
</gene>
<protein>
    <submittedName>
        <fullName evidence="1">Uncharacterized protein</fullName>
    </submittedName>
</protein>
<dbReference type="Pfam" id="PF25105">
    <property type="entry name" value="DUF7813"/>
    <property type="match status" value="1"/>
</dbReference>
<dbReference type="Proteomes" id="UP001642487">
    <property type="component" value="Chromosome 4"/>
</dbReference>
<evidence type="ECO:0000313" key="2">
    <source>
        <dbReference type="Proteomes" id="UP001642487"/>
    </source>
</evidence>
<dbReference type="PANTHER" id="PTHR36353:SF1">
    <property type="entry name" value="TRANSMEMBRANE PROTEIN"/>
    <property type="match status" value="1"/>
</dbReference>
<reference evidence="1 2" key="1">
    <citation type="submission" date="2024-03" db="EMBL/GenBank/DDBJ databases">
        <authorList>
            <person name="Gkanogiannis A."/>
            <person name="Becerra Lopez-Lavalle L."/>
        </authorList>
    </citation>
    <scope>NUCLEOTIDE SEQUENCE [LARGE SCALE GENOMIC DNA]</scope>
</reference>
<keyword evidence="2" id="KW-1185">Reference proteome</keyword>
<accession>A0ABP0YI89</accession>
<dbReference type="PANTHER" id="PTHR36353">
    <property type="entry name" value="TRANSMEMBRANE PROTEIN"/>
    <property type="match status" value="1"/>
</dbReference>
<proteinExistence type="predicted"/>
<sequence>MKGCVCSPPQCATASLARTHSKNSDIRHVRSPSPAPFNDPSLQTSFLLLHLQLLHVPPPLSSPSLLPFTRRKWHPPCHLLHDHDPSLNALLSRLDPPPNQNHRTAYPDSSSVSTRRFRRLHPFLHLTLVKTLDDDLFSGEGDDDRRLFGTGNDSMVDNGISVSEVVRPGVAFRVWTASLDVDEDDAKIQEEENGILERENANGQQDMNRMVDLVG</sequence>
<dbReference type="InterPro" id="IPR056715">
    <property type="entry name" value="DUF7813"/>
</dbReference>
<evidence type="ECO:0000313" key="1">
    <source>
        <dbReference type="EMBL" id="CAK9320079.1"/>
    </source>
</evidence>
<organism evidence="1 2">
    <name type="scientific">Citrullus colocynthis</name>
    <name type="common">colocynth</name>
    <dbReference type="NCBI Taxonomy" id="252529"/>
    <lineage>
        <taxon>Eukaryota</taxon>
        <taxon>Viridiplantae</taxon>
        <taxon>Streptophyta</taxon>
        <taxon>Embryophyta</taxon>
        <taxon>Tracheophyta</taxon>
        <taxon>Spermatophyta</taxon>
        <taxon>Magnoliopsida</taxon>
        <taxon>eudicotyledons</taxon>
        <taxon>Gunneridae</taxon>
        <taxon>Pentapetalae</taxon>
        <taxon>rosids</taxon>
        <taxon>fabids</taxon>
        <taxon>Cucurbitales</taxon>
        <taxon>Cucurbitaceae</taxon>
        <taxon>Benincaseae</taxon>
        <taxon>Citrullus</taxon>
    </lineage>
</organism>